<dbReference type="GO" id="GO:0046983">
    <property type="term" value="F:protein dimerization activity"/>
    <property type="evidence" value="ECO:0007669"/>
    <property type="project" value="InterPro"/>
</dbReference>
<keyword evidence="2" id="KW-1185">Reference proteome</keyword>
<evidence type="ECO:0000313" key="2">
    <source>
        <dbReference type="Proteomes" id="UP000594263"/>
    </source>
</evidence>
<dbReference type="Gramene" id="Kaladp0058s0135.1.v1.1">
    <property type="protein sequence ID" value="Kaladp0058s0135.1.v1.1"/>
    <property type="gene ID" value="Kaladp0058s0135.v1.1"/>
</dbReference>
<protein>
    <submittedName>
        <fullName evidence="1">Uncharacterized protein</fullName>
    </submittedName>
</protein>
<dbReference type="InterPro" id="IPR044172">
    <property type="entry name" value="ILI2-like"/>
</dbReference>
<organism evidence="1 2">
    <name type="scientific">Kalanchoe fedtschenkoi</name>
    <name type="common">Lavender scallops</name>
    <name type="synonym">South American air plant</name>
    <dbReference type="NCBI Taxonomy" id="63787"/>
    <lineage>
        <taxon>Eukaryota</taxon>
        <taxon>Viridiplantae</taxon>
        <taxon>Streptophyta</taxon>
        <taxon>Embryophyta</taxon>
        <taxon>Tracheophyta</taxon>
        <taxon>Spermatophyta</taxon>
        <taxon>Magnoliopsida</taxon>
        <taxon>eudicotyledons</taxon>
        <taxon>Gunneridae</taxon>
        <taxon>Pentapetalae</taxon>
        <taxon>Saxifragales</taxon>
        <taxon>Crassulaceae</taxon>
        <taxon>Kalanchoe</taxon>
    </lineage>
</organism>
<dbReference type="AlphaFoldDB" id="A0A7N1A0K8"/>
<dbReference type="GO" id="GO:0006355">
    <property type="term" value="P:regulation of DNA-templated transcription"/>
    <property type="evidence" value="ECO:0007669"/>
    <property type="project" value="InterPro"/>
</dbReference>
<evidence type="ECO:0000313" key="1">
    <source>
        <dbReference type="EnsemblPlants" id="Kaladp0058s0135.1.v1.1"/>
    </source>
</evidence>
<dbReference type="Pfam" id="PF23174">
    <property type="entry name" value="bHLH_ILI"/>
    <property type="match status" value="1"/>
</dbReference>
<accession>A0A7N1A0K8</accession>
<dbReference type="InterPro" id="IPR044293">
    <property type="entry name" value="PRE"/>
</dbReference>
<dbReference type="EnsemblPlants" id="Kaladp0058s0135.1.v1.1">
    <property type="protein sequence ID" value="Kaladp0058s0135.1.v1.1"/>
    <property type="gene ID" value="Kaladp0058s0135.v1.1"/>
</dbReference>
<sequence length="84" mass="9327">MSGRRTQTSDSTAHITDLLLKMSDEISRNGMPRGSSVKVIKKACKHIRTLHGEIDSLSDRIAELVASANIGRREAEIIRNLLQQ</sequence>
<proteinExistence type="predicted"/>
<dbReference type="GO" id="GO:0040008">
    <property type="term" value="P:regulation of growth"/>
    <property type="evidence" value="ECO:0007669"/>
    <property type="project" value="InterPro"/>
</dbReference>
<dbReference type="PANTHER" id="PTHR38546">
    <property type="entry name" value="DNA BINDING PROTEIN"/>
    <property type="match status" value="1"/>
</dbReference>
<reference evidence="1" key="1">
    <citation type="submission" date="2021-01" db="UniProtKB">
        <authorList>
            <consortium name="EnsemblPlants"/>
        </authorList>
    </citation>
    <scope>IDENTIFICATION</scope>
</reference>
<dbReference type="Proteomes" id="UP000594263">
    <property type="component" value="Unplaced"/>
</dbReference>
<name>A0A7N1A0K8_KALFE</name>